<evidence type="ECO:0000256" key="1">
    <source>
        <dbReference type="SAM" id="MobiDB-lite"/>
    </source>
</evidence>
<accession>A0A670XQV0</accession>
<feature type="region of interest" description="Disordered" evidence="1">
    <location>
        <begin position="1"/>
        <end position="43"/>
    </location>
</feature>
<evidence type="ECO:0000313" key="3">
    <source>
        <dbReference type="Proteomes" id="UP000472273"/>
    </source>
</evidence>
<dbReference type="Proteomes" id="UP000472273">
    <property type="component" value="Unplaced"/>
</dbReference>
<protein>
    <submittedName>
        <fullName evidence="2">Uncharacterized protein</fullName>
    </submittedName>
</protein>
<evidence type="ECO:0000313" key="2">
    <source>
        <dbReference type="Ensembl" id="ENSPTXP00000001686.1"/>
    </source>
</evidence>
<reference evidence="2" key="1">
    <citation type="submission" date="2025-08" db="UniProtKB">
        <authorList>
            <consortium name="Ensembl"/>
        </authorList>
    </citation>
    <scope>IDENTIFICATION</scope>
</reference>
<dbReference type="Ensembl" id="ENSPTXT00000001731.1">
    <property type="protein sequence ID" value="ENSPTXP00000001686.1"/>
    <property type="gene ID" value="ENSPTXG00000001351.1"/>
</dbReference>
<sequence length="43" mass="4499">MGRKLTSPRLRPKSIRGAGLSSTSFTPASARNMKGAPNWASPG</sequence>
<feature type="compositionally biased region" description="Polar residues" evidence="1">
    <location>
        <begin position="20"/>
        <end position="29"/>
    </location>
</feature>
<reference evidence="2" key="2">
    <citation type="submission" date="2025-09" db="UniProtKB">
        <authorList>
            <consortium name="Ensembl"/>
        </authorList>
    </citation>
    <scope>IDENTIFICATION</scope>
</reference>
<name>A0A670XQV0_PSETE</name>
<organism evidence="2 3">
    <name type="scientific">Pseudonaja textilis</name>
    <name type="common">Eastern brown snake</name>
    <dbReference type="NCBI Taxonomy" id="8673"/>
    <lineage>
        <taxon>Eukaryota</taxon>
        <taxon>Metazoa</taxon>
        <taxon>Chordata</taxon>
        <taxon>Craniata</taxon>
        <taxon>Vertebrata</taxon>
        <taxon>Euteleostomi</taxon>
        <taxon>Lepidosauria</taxon>
        <taxon>Squamata</taxon>
        <taxon>Bifurcata</taxon>
        <taxon>Unidentata</taxon>
        <taxon>Episquamata</taxon>
        <taxon>Toxicofera</taxon>
        <taxon>Serpentes</taxon>
        <taxon>Colubroidea</taxon>
        <taxon>Elapidae</taxon>
        <taxon>Hydrophiinae</taxon>
        <taxon>Pseudonaja</taxon>
    </lineage>
</organism>
<dbReference type="AlphaFoldDB" id="A0A670XQV0"/>
<proteinExistence type="predicted"/>
<keyword evidence="3" id="KW-1185">Reference proteome</keyword>